<accession>A0ABD6H9H5</accession>
<reference evidence="16 17" key="1">
    <citation type="submission" date="2019-11" db="EMBL/GenBank/DDBJ databases">
        <title>Whole-genome sequencing of Allorhizobium vitis.</title>
        <authorList>
            <person name="Gan H.M."/>
            <person name="Savka M.A."/>
        </authorList>
    </citation>
    <scope>NUCLEOTIDE SEQUENCE [LARGE SCALE GENOMIC DNA]</scope>
    <source>
        <strain evidence="15 17">RF2/1</strain>
        <strain evidence="14 16">T1/7</strain>
    </source>
</reference>
<evidence type="ECO:0000256" key="7">
    <source>
        <dbReference type="ARBA" id="ARBA00022763"/>
    </source>
</evidence>
<dbReference type="InterPro" id="IPR005122">
    <property type="entry name" value="Uracil-DNA_glycosylase-like"/>
</dbReference>
<dbReference type="RefSeq" id="WP_015915410.1">
    <property type="nucleotide sequence ID" value="NZ_MBFA02000008.1"/>
</dbReference>
<dbReference type="Proteomes" id="UP000179454">
    <property type="component" value="Unassembled WGS sequence"/>
</dbReference>
<comment type="similarity">
    <text evidence="2">Belongs to the uracil-DNA glycosylase (UDG) superfamily. Type 4 (UDGa) family.</text>
</comment>
<keyword evidence="16" id="KW-1185">Reference proteome</keyword>
<feature type="region of interest" description="Disordered" evidence="12">
    <location>
        <begin position="44"/>
        <end position="99"/>
    </location>
</feature>
<evidence type="ECO:0000256" key="8">
    <source>
        <dbReference type="ARBA" id="ARBA00022801"/>
    </source>
</evidence>
<dbReference type="InterPro" id="IPR051536">
    <property type="entry name" value="UDG_Type-4/5"/>
</dbReference>
<feature type="domain" description="Uracil-DNA glycosylase-like" evidence="13">
    <location>
        <begin position="145"/>
        <end position="295"/>
    </location>
</feature>
<comment type="caution">
    <text evidence="15">The sequence shown here is derived from an EMBL/GenBank/DDBJ whole genome shotgun (WGS) entry which is preliminary data.</text>
</comment>
<dbReference type="Pfam" id="PF03167">
    <property type="entry name" value="UDG"/>
    <property type="match status" value="1"/>
</dbReference>
<sequence length="302" mass="32119">MIAAQDMTAAELAALLAFHAEAGVDWLVEDAPVDRIAQFATEREARTRAAPQQAPVQAPVQARDQRTSDQRMATAPVGSQNGPALNRDRPAPRPAASTPLAIPDETAINDARFAAESARSLAELKAALEGFSSCNLKTSARSTIFAEGPAEAGIMVIGPIPSADDDREGLAFSGRTGALLDRMLAAIGLRRDALLLTTAIPWRGPGDRMPTPAEAAICRPFIERQIALAEPKAVLLLGNFTARFFFGGTATIHSMRGEWRDVAAGGHGVAAMATFHPQELLQAPATKALAWRDLLAFRQRLA</sequence>
<evidence type="ECO:0000256" key="12">
    <source>
        <dbReference type="SAM" id="MobiDB-lite"/>
    </source>
</evidence>
<evidence type="ECO:0000256" key="1">
    <source>
        <dbReference type="ARBA" id="ARBA00001400"/>
    </source>
</evidence>
<evidence type="ECO:0000256" key="6">
    <source>
        <dbReference type="ARBA" id="ARBA00022723"/>
    </source>
</evidence>
<keyword evidence="10" id="KW-0411">Iron-sulfur</keyword>
<dbReference type="CDD" id="cd10030">
    <property type="entry name" value="UDG-F4_TTUDGA_SPO1dp_like"/>
    <property type="match status" value="1"/>
</dbReference>
<evidence type="ECO:0000259" key="13">
    <source>
        <dbReference type="SMART" id="SM00986"/>
    </source>
</evidence>
<dbReference type="Gene3D" id="3.40.470.10">
    <property type="entry name" value="Uracil-DNA glycosylase-like domain"/>
    <property type="match status" value="1"/>
</dbReference>
<dbReference type="SUPFAM" id="SSF52141">
    <property type="entry name" value="Uracil-DNA glycosylase-like"/>
    <property type="match status" value="1"/>
</dbReference>
<evidence type="ECO:0000313" key="14">
    <source>
        <dbReference type="EMBL" id="MUO43937.1"/>
    </source>
</evidence>
<dbReference type="EMBL" id="MBFE02000015">
    <property type="protein sequence ID" value="MUO43937.1"/>
    <property type="molecule type" value="Genomic_DNA"/>
</dbReference>
<dbReference type="PANTHER" id="PTHR33693">
    <property type="entry name" value="TYPE-5 URACIL-DNA GLYCOSYLASE"/>
    <property type="match status" value="1"/>
</dbReference>
<keyword evidence="6" id="KW-0479">Metal-binding</keyword>
<name>A0ABD6H9H5_AGRVI</name>
<dbReference type="InterPro" id="IPR005273">
    <property type="entry name" value="Ura-DNA_glyco_family4"/>
</dbReference>
<evidence type="ECO:0000256" key="11">
    <source>
        <dbReference type="ARBA" id="ARBA00023204"/>
    </source>
</evidence>
<dbReference type="GO" id="GO:0004844">
    <property type="term" value="F:uracil DNA N-glycosylase activity"/>
    <property type="evidence" value="ECO:0007669"/>
    <property type="project" value="UniProtKB-EC"/>
</dbReference>
<evidence type="ECO:0000256" key="5">
    <source>
        <dbReference type="ARBA" id="ARBA00022485"/>
    </source>
</evidence>
<keyword evidence="5" id="KW-0004">4Fe-4S</keyword>
<keyword evidence="7" id="KW-0227">DNA damage</keyword>
<dbReference type="InterPro" id="IPR036895">
    <property type="entry name" value="Uracil-DNA_glycosylase-like_sf"/>
</dbReference>
<evidence type="ECO:0000256" key="3">
    <source>
        <dbReference type="ARBA" id="ARBA00012030"/>
    </source>
</evidence>
<evidence type="ECO:0000313" key="16">
    <source>
        <dbReference type="Proteomes" id="UP000179454"/>
    </source>
</evidence>
<dbReference type="SMART" id="SM00986">
    <property type="entry name" value="UDG"/>
    <property type="match status" value="1"/>
</dbReference>
<proteinExistence type="inferred from homology"/>
<feature type="compositionally biased region" description="Low complexity" evidence="12">
    <location>
        <begin position="48"/>
        <end position="62"/>
    </location>
</feature>
<evidence type="ECO:0000313" key="15">
    <source>
        <dbReference type="EMBL" id="MUP11124.1"/>
    </source>
</evidence>
<evidence type="ECO:0000256" key="10">
    <source>
        <dbReference type="ARBA" id="ARBA00023014"/>
    </source>
</evidence>
<evidence type="ECO:0000256" key="9">
    <source>
        <dbReference type="ARBA" id="ARBA00023004"/>
    </source>
</evidence>
<keyword evidence="11" id="KW-0234">DNA repair</keyword>
<comment type="catalytic activity">
    <reaction evidence="1">
        <text>Hydrolyzes single-stranded DNA or mismatched double-stranded DNA and polynucleotides, releasing free uracil.</text>
        <dbReference type="EC" id="3.2.2.27"/>
    </reaction>
</comment>
<dbReference type="PANTHER" id="PTHR33693:SF1">
    <property type="entry name" value="TYPE-4 URACIL-DNA GLYCOSYLASE"/>
    <property type="match status" value="1"/>
</dbReference>
<dbReference type="GO" id="GO:0046872">
    <property type="term" value="F:metal ion binding"/>
    <property type="evidence" value="ECO:0007669"/>
    <property type="project" value="UniProtKB-KW"/>
</dbReference>
<keyword evidence="8" id="KW-0378">Hydrolase</keyword>
<dbReference type="AlphaFoldDB" id="A0ABD6H9H5"/>
<evidence type="ECO:0000256" key="2">
    <source>
        <dbReference type="ARBA" id="ARBA00006521"/>
    </source>
</evidence>
<dbReference type="GO" id="GO:0051539">
    <property type="term" value="F:4 iron, 4 sulfur cluster binding"/>
    <property type="evidence" value="ECO:0007669"/>
    <property type="project" value="UniProtKB-KW"/>
</dbReference>
<evidence type="ECO:0000256" key="4">
    <source>
        <dbReference type="ARBA" id="ARBA00019403"/>
    </source>
</evidence>
<dbReference type="GO" id="GO:0006281">
    <property type="term" value="P:DNA repair"/>
    <property type="evidence" value="ECO:0007669"/>
    <property type="project" value="UniProtKB-KW"/>
</dbReference>
<dbReference type="Proteomes" id="UP000179536">
    <property type="component" value="Unassembled WGS sequence"/>
</dbReference>
<dbReference type="NCBIfam" id="TIGR00758">
    <property type="entry name" value="UDG_fam4"/>
    <property type="match status" value="1"/>
</dbReference>
<evidence type="ECO:0000313" key="17">
    <source>
        <dbReference type="Proteomes" id="UP000179536"/>
    </source>
</evidence>
<gene>
    <name evidence="15" type="ORF">BBK91_014730</name>
    <name evidence="14" type="ORF">BBL17_019365</name>
</gene>
<keyword evidence="9" id="KW-0408">Iron</keyword>
<organism evidence="15 17">
    <name type="scientific">Agrobacterium vitis</name>
    <name type="common">Rhizobium vitis</name>
    <dbReference type="NCBI Taxonomy" id="373"/>
    <lineage>
        <taxon>Bacteria</taxon>
        <taxon>Pseudomonadati</taxon>
        <taxon>Pseudomonadota</taxon>
        <taxon>Alphaproteobacteria</taxon>
        <taxon>Hyphomicrobiales</taxon>
        <taxon>Rhizobiaceae</taxon>
        <taxon>Rhizobium/Agrobacterium group</taxon>
        <taxon>Agrobacterium</taxon>
    </lineage>
</organism>
<dbReference type="EC" id="3.2.2.27" evidence="3"/>
<dbReference type="SMART" id="SM00987">
    <property type="entry name" value="UreE_C"/>
    <property type="match status" value="1"/>
</dbReference>
<protein>
    <recommendedName>
        <fullName evidence="4">Type-4 uracil-DNA glycosylase</fullName>
        <ecNumber evidence="3">3.2.2.27</ecNumber>
    </recommendedName>
</protein>
<dbReference type="EMBL" id="MBFA02000008">
    <property type="protein sequence ID" value="MUP11124.1"/>
    <property type="molecule type" value="Genomic_DNA"/>
</dbReference>